<feature type="binding site" evidence="7">
    <location>
        <begin position="10"/>
        <end position="17"/>
    </location>
    <ligand>
        <name>GTP</name>
        <dbReference type="ChEBI" id="CHEBI:37565"/>
    </ligand>
</feature>
<evidence type="ECO:0000313" key="13">
    <source>
        <dbReference type="Proteomes" id="UP000030512"/>
    </source>
</evidence>
<dbReference type="GO" id="GO:0005829">
    <property type="term" value="C:cytosol"/>
    <property type="evidence" value="ECO:0007669"/>
    <property type="project" value="TreeGrafter"/>
</dbReference>
<dbReference type="Gene3D" id="3.40.50.300">
    <property type="entry name" value="P-loop containing nucleotide triphosphate hydrolases"/>
    <property type="match status" value="1"/>
</dbReference>
<feature type="region of interest" description="G4" evidence="8">
    <location>
        <begin position="119"/>
        <end position="122"/>
    </location>
</feature>
<feature type="region of interest" description="G5" evidence="8">
    <location>
        <begin position="149"/>
        <end position="151"/>
    </location>
</feature>
<dbReference type="InterPro" id="IPR015946">
    <property type="entry name" value="KH_dom-like_a/b"/>
</dbReference>
<dbReference type="InterPro" id="IPR009019">
    <property type="entry name" value="KH_sf_prok-type"/>
</dbReference>
<dbReference type="GO" id="GO:0005525">
    <property type="term" value="F:GTP binding"/>
    <property type="evidence" value="ECO:0007669"/>
    <property type="project" value="UniProtKB-UniRule"/>
</dbReference>
<comment type="subunit">
    <text evidence="7">Monomer.</text>
</comment>
<evidence type="ECO:0000259" key="10">
    <source>
        <dbReference type="PROSITE" id="PS50823"/>
    </source>
</evidence>
<dbReference type="CDD" id="cd04163">
    <property type="entry name" value="Era"/>
    <property type="match status" value="1"/>
</dbReference>
<dbReference type="Gene3D" id="3.30.300.20">
    <property type="match status" value="1"/>
</dbReference>
<dbReference type="PANTHER" id="PTHR42698">
    <property type="entry name" value="GTPASE ERA"/>
    <property type="match status" value="1"/>
</dbReference>
<dbReference type="GO" id="GO:0003924">
    <property type="term" value="F:GTPase activity"/>
    <property type="evidence" value="ECO:0007669"/>
    <property type="project" value="UniProtKB-UniRule"/>
</dbReference>
<dbReference type="HAMAP" id="MF_00367">
    <property type="entry name" value="GTPase_Era"/>
    <property type="match status" value="1"/>
</dbReference>
<dbReference type="FunFam" id="3.30.300.20:FF:000003">
    <property type="entry name" value="GTPase Era"/>
    <property type="match status" value="1"/>
</dbReference>
<reference evidence="12 13" key="1">
    <citation type="journal article" date="2015" name="Environ. Microbiol.">
        <title>Methane oxidation coupled to nitrate reduction under hypoxia by the Gammaproteobacterium Methylomonas denitrificans, sp. nov. type strain FJG1.</title>
        <authorList>
            <person name="Kits K.D."/>
            <person name="Klotz M.G."/>
            <person name="Stein L.Y."/>
        </authorList>
    </citation>
    <scope>NUCLEOTIDE SEQUENCE [LARGE SCALE GENOMIC DNA]</scope>
    <source>
        <strain evidence="12 13">FJG1</strain>
    </source>
</reference>
<proteinExistence type="inferred from homology"/>
<protein>
    <recommendedName>
        <fullName evidence="2 7">GTPase Era</fullName>
    </recommendedName>
</protein>
<dbReference type="PROSITE" id="PS50823">
    <property type="entry name" value="KH_TYPE_2"/>
    <property type="match status" value="1"/>
</dbReference>
<keyword evidence="5 7" id="KW-0694">RNA-binding</keyword>
<feature type="domain" description="KH type-2" evidence="10">
    <location>
        <begin position="193"/>
        <end position="277"/>
    </location>
</feature>
<dbReference type="PANTHER" id="PTHR42698:SF1">
    <property type="entry name" value="GTPASE ERA, MITOCHONDRIAL"/>
    <property type="match status" value="1"/>
</dbReference>
<evidence type="ECO:0000256" key="7">
    <source>
        <dbReference type="HAMAP-Rule" id="MF_00367"/>
    </source>
</evidence>
<organism evidence="12 13">
    <name type="scientific">Methylomonas denitrificans</name>
    <dbReference type="NCBI Taxonomy" id="1538553"/>
    <lineage>
        <taxon>Bacteria</taxon>
        <taxon>Pseudomonadati</taxon>
        <taxon>Pseudomonadota</taxon>
        <taxon>Gammaproteobacteria</taxon>
        <taxon>Methylococcales</taxon>
        <taxon>Methylococcaceae</taxon>
        <taxon>Methylomonas</taxon>
    </lineage>
</organism>
<dbReference type="Pfam" id="PF01926">
    <property type="entry name" value="MMR_HSR1"/>
    <property type="match status" value="1"/>
</dbReference>
<dbReference type="OrthoDB" id="9805918at2"/>
<dbReference type="RefSeq" id="WP_036274838.1">
    <property type="nucleotide sequence ID" value="NZ_CP014476.1"/>
</dbReference>
<dbReference type="FunFam" id="3.40.50.300:FF:000094">
    <property type="entry name" value="GTPase Era"/>
    <property type="match status" value="1"/>
</dbReference>
<feature type="binding site" evidence="7">
    <location>
        <begin position="119"/>
        <end position="122"/>
    </location>
    <ligand>
        <name>GTP</name>
        <dbReference type="ChEBI" id="CHEBI:37565"/>
    </ligand>
</feature>
<evidence type="ECO:0000256" key="6">
    <source>
        <dbReference type="ARBA" id="ARBA00023134"/>
    </source>
</evidence>
<comment type="function">
    <text evidence="7">An essential GTPase that binds both GDP and GTP, with rapid nucleotide exchange. Plays a role in 16S rRNA processing and 30S ribosomal subunit biogenesis and possibly also in cell cycle regulation and energy metabolism.</text>
</comment>
<name>A0A126T0W0_9GAMM</name>
<dbReference type="GO" id="GO:0070181">
    <property type="term" value="F:small ribosomal subunit rRNA binding"/>
    <property type="evidence" value="ECO:0007669"/>
    <property type="project" value="UniProtKB-UniRule"/>
</dbReference>
<dbReference type="InterPro" id="IPR030388">
    <property type="entry name" value="G_ERA_dom"/>
</dbReference>
<dbReference type="KEGG" id="mdn:JT25_004355"/>
<dbReference type="InterPro" id="IPR005662">
    <property type="entry name" value="GTPase_Era-like"/>
</dbReference>
<dbReference type="InterPro" id="IPR005225">
    <property type="entry name" value="Small_GTP-bd"/>
</dbReference>
<evidence type="ECO:0000256" key="8">
    <source>
        <dbReference type="PROSITE-ProRule" id="PRU01050"/>
    </source>
</evidence>
<keyword evidence="13" id="KW-1185">Reference proteome</keyword>
<dbReference type="NCBIfam" id="NF000908">
    <property type="entry name" value="PRK00089.1"/>
    <property type="match status" value="1"/>
</dbReference>
<dbReference type="CDD" id="cd22534">
    <property type="entry name" value="KH-II_Era"/>
    <property type="match status" value="1"/>
</dbReference>
<keyword evidence="6 7" id="KW-0342">GTP-binding</keyword>
<feature type="binding site" evidence="7">
    <location>
        <begin position="57"/>
        <end position="61"/>
    </location>
    <ligand>
        <name>GTP</name>
        <dbReference type="ChEBI" id="CHEBI:37565"/>
    </ligand>
</feature>
<dbReference type="Proteomes" id="UP000030512">
    <property type="component" value="Chromosome"/>
</dbReference>
<dbReference type="InterPro" id="IPR006073">
    <property type="entry name" value="GTP-bd"/>
</dbReference>
<evidence type="ECO:0000256" key="2">
    <source>
        <dbReference type="ARBA" id="ARBA00020484"/>
    </source>
</evidence>
<feature type="region of interest" description="G2" evidence="8">
    <location>
        <begin position="36"/>
        <end position="40"/>
    </location>
</feature>
<dbReference type="AlphaFoldDB" id="A0A126T0W0"/>
<dbReference type="PROSITE" id="PS51713">
    <property type="entry name" value="G_ERA"/>
    <property type="match status" value="1"/>
</dbReference>
<dbReference type="EMBL" id="CP014476">
    <property type="protein sequence ID" value="AMK75722.1"/>
    <property type="molecule type" value="Genomic_DNA"/>
</dbReference>
<dbReference type="GO" id="GO:0005886">
    <property type="term" value="C:plasma membrane"/>
    <property type="evidence" value="ECO:0007669"/>
    <property type="project" value="UniProtKB-SubCell"/>
</dbReference>
<keyword evidence="4 7" id="KW-0547">Nucleotide-binding</keyword>
<evidence type="ECO:0000313" key="12">
    <source>
        <dbReference type="EMBL" id="AMK75722.1"/>
    </source>
</evidence>
<dbReference type="SUPFAM" id="SSF54814">
    <property type="entry name" value="Prokaryotic type KH domain (KH-domain type II)"/>
    <property type="match status" value="1"/>
</dbReference>
<feature type="domain" description="Era-type G" evidence="11">
    <location>
        <begin position="2"/>
        <end position="170"/>
    </location>
</feature>
<gene>
    <name evidence="7" type="primary">era</name>
    <name evidence="12" type="ORF">JT25_004355</name>
</gene>
<comment type="subcellular location">
    <subcellularLocation>
        <location evidence="7">Cytoplasm</location>
    </subcellularLocation>
    <subcellularLocation>
        <location evidence="7">Cell membrane</location>
        <topology evidence="7">Peripheral membrane protein</topology>
    </subcellularLocation>
</comment>
<evidence type="ECO:0000256" key="3">
    <source>
        <dbReference type="ARBA" id="ARBA00022517"/>
    </source>
</evidence>
<accession>A0A126T0W0</accession>
<evidence type="ECO:0000256" key="5">
    <source>
        <dbReference type="ARBA" id="ARBA00022884"/>
    </source>
</evidence>
<dbReference type="GO" id="GO:0000028">
    <property type="term" value="P:ribosomal small subunit assembly"/>
    <property type="evidence" value="ECO:0007669"/>
    <property type="project" value="TreeGrafter"/>
</dbReference>
<dbReference type="InterPro" id="IPR004044">
    <property type="entry name" value="KH_dom_type_2"/>
</dbReference>
<keyword evidence="7" id="KW-0963">Cytoplasm</keyword>
<keyword evidence="7" id="KW-0472">Membrane</keyword>
<dbReference type="InterPro" id="IPR027417">
    <property type="entry name" value="P-loop_NTPase"/>
</dbReference>
<sequence>MNCGYVALIGRPNVGKSTLMNHLLGQKLSITSRKPQTTRHRILGIKTTAAGQAIFMDTPGMHSDEKKVLNRYLNKTADSTLLGVDVVIWLLDGLYWHDYDEKIFKKLERAGLPVILAINKVDKIKDKDAVLKFFAEAQQKYPFQHIVPVSALKNTNLDVLEQHIMALLPEAEPIYPEDQITDRPERFFAAEIIREKLTRRLGDELPYALTVEIERYEEFPELCKIYAAILVERDSQKSIVIGKQGEMLKKVGSEARVDIEKLIGQKVYLELWVKVKKGWSDNERALQSLGFIDFGD</sequence>
<keyword evidence="3 7" id="KW-0690">Ribosome biogenesis</keyword>
<keyword evidence="7" id="KW-0699">rRNA-binding</keyword>
<feature type="region of interest" description="G1" evidence="8">
    <location>
        <begin position="10"/>
        <end position="17"/>
    </location>
</feature>
<dbReference type="SUPFAM" id="SSF52540">
    <property type="entry name" value="P-loop containing nucleoside triphosphate hydrolases"/>
    <property type="match status" value="1"/>
</dbReference>
<evidence type="ECO:0000259" key="11">
    <source>
        <dbReference type="PROSITE" id="PS51713"/>
    </source>
</evidence>
<dbReference type="STRING" id="1538553.JT25_004355"/>
<comment type="similarity">
    <text evidence="1 7 8 9">Belongs to the TRAFAC class TrmE-Era-EngA-EngB-Septin-like GTPase superfamily. Era GTPase family.</text>
</comment>
<keyword evidence="7" id="KW-1003">Cell membrane</keyword>
<feature type="region of interest" description="G3" evidence="8">
    <location>
        <begin position="57"/>
        <end position="60"/>
    </location>
</feature>
<evidence type="ECO:0000256" key="1">
    <source>
        <dbReference type="ARBA" id="ARBA00007921"/>
    </source>
</evidence>
<evidence type="ECO:0000256" key="9">
    <source>
        <dbReference type="RuleBase" id="RU003761"/>
    </source>
</evidence>
<evidence type="ECO:0000256" key="4">
    <source>
        <dbReference type="ARBA" id="ARBA00022741"/>
    </source>
</evidence>
<dbReference type="Pfam" id="PF07650">
    <property type="entry name" value="KH_2"/>
    <property type="match status" value="1"/>
</dbReference>
<dbReference type="GO" id="GO:0043024">
    <property type="term" value="F:ribosomal small subunit binding"/>
    <property type="evidence" value="ECO:0007669"/>
    <property type="project" value="TreeGrafter"/>
</dbReference>
<dbReference type="NCBIfam" id="TIGR00231">
    <property type="entry name" value="small_GTP"/>
    <property type="match status" value="1"/>
</dbReference>
<dbReference type="NCBIfam" id="TIGR00436">
    <property type="entry name" value="era"/>
    <property type="match status" value="1"/>
</dbReference>